<reference evidence="2 3" key="1">
    <citation type="submission" date="2016-06" db="EMBL/GenBank/DDBJ databases">
        <authorList>
            <person name="Olsen C.W."/>
            <person name="Carey S."/>
            <person name="Hinshaw L."/>
            <person name="Karasin A.I."/>
        </authorList>
    </citation>
    <scope>NUCLEOTIDE SEQUENCE [LARGE SCALE GENOMIC DNA]</scope>
    <source>
        <strain evidence="2 3">LZ-22</strain>
    </source>
</reference>
<evidence type="ECO:0000313" key="3">
    <source>
        <dbReference type="Proteomes" id="UP000199086"/>
    </source>
</evidence>
<dbReference type="RefSeq" id="WP_092608607.1">
    <property type="nucleotide sequence ID" value="NZ_FMYF01000004.1"/>
</dbReference>
<protein>
    <submittedName>
        <fullName evidence="2">Hemerythrin HHE cation binding domain-containing protein</fullName>
    </submittedName>
</protein>
<accession>A0A1G6GN29</accession>
<dbReference type="Pfam" id="PF01814">
    <property type="entry name" value="Hemerythrin"/>
    <property type="match status" value="1"/>
</dbReference>
<gene>
    <name evidence="2" type="ORF">GA0111570_104113</name>
</gene>
<feature type="domain" description="Hemerythrin-like" evidence="1">
    <location>
        <begin position="8"/>
        <end position="131"/>
    </location>
</feature>
<dbReference type="InterPro" id="IPR012312">
    <property type="entry name" value="Hemerythrin-like"/>
</dbReference>
<evidence type="ECO:0000259" key="1">
    <source>
        <dbReference type="Pfam" id="PF01814"/>
    </source>
</evidence>
<dbReference type="STRING" id="1577474.GA0111570_104113"/>
<dbReference type="EMBL" id="FMYF01000004">
    <property type="protein sequence ID" value="SDB83253.1"/>
    <property type="molecule type" value="Genomic_DNA"/>
</dbReference>
<dbReference type="OrthoDB" id="8451629at2"/>
<evidence type="ECO:0000313" key="2">
    <source>
        <dbReference type="EMBL" id="SDB83253.1"/>
    </source>
</evidence>
<name>A0A1G6GN29_9ACTN</name>
<organism evidence="2 3">
    <name type="scientific">Raineyella antarctica</name>
    <dbReference type="NCBI Taxonomy" id="1577474"/>
    <lineage>
        <taxon>Bacteria</taxon>
        <taxon>Bacillati</taxon>
        <taxon>Actinomycetota</taxon>
        <taxon>Actinomycetes</taxon>
        <taxon>Propionibacteriales</taxon>
        <taxon>Propionibacteriaceae</taxon>
        <taxon>Raineyella</taxon>
    </lineage>
</organism>
<keyword evidence="3" id="KW-1185">Reference proteome</keyword>
<dbReference type="AlphaFoldDB" id="A0A1G6GN29"/>
<dbReference type="Proteomes" id="UP000199086">
    <property type="component" value="Unassembled WGS sequence"/>
</dbReference>
<sequence length="147" mass="15976">MSSNEAVAEQMRHHHAHMVVELERLATELRAAALEGRDSSRERAALVAWTEDVLLPHAEEEERGTYPAAAGLPEAALLIDAMLREHVLIRAMADAVREIDPPLAAAAWGRALSATFDSHQAKENDLILPLLVRSGTVDLASLAGHHD</sequence>
<dbReference type="Gene3D" id="1.20.120.520">
    <property type="entry name" value="nmb1532 protein domain like"/>
    <property type="match status" value="1"/>
</dbReference>
<proteinExistence type="predicted"/>